<sequence>MATMNNQPPPSLADLEKQLKNLSHDSQALEIIQEFAHKLGKTKHRQIVFGEEGALVCQPIEYQNVLAKGLIDETEDPFTLLQGDIISTDAAYFLGDRIAGIKFAIATSTCDLVPLRRNYALLLRLQPIRVNDSNAKQLLSEMLKFKSTQRMYLPPLPGDADDVVANAVIFDGLIQIRLDDLLVSTRHASLSLVGWRIFGSLVRSILVRTGPSEVAMREAFHISETGT</sequence>
<accession>A0A7C3VNH0</accession>
<gene>
    <name evidence="1" type="ORF">ENR15_03850</name>
</gene>
<reference evidence="1" key="1">
    <citation type="journal article" date="2020" name="mSystems">
        <title>Genome- and Community-Level Interaction Insights into Carbon Utilization and Element Cycling Functions of Hydrothermarchaeota in Hydrothermal Sediment.</title>
        <authorList>
            <person name="Zhou Z."/>
            <person name="Liu Y."/>
            <person name="Xu W."/>
            <person name="Pan J."/>
            <person name="Luo Z.H."/>
            <person name="Li M."/>
        </authorList>
    </citation>
    <scope>NUCLEOTIDE SEQUENCE [LARGE SCALE GENOMIC DNA]</scope>
    <source>
        <strain evidence="1">SpSt-374</strain>
    </source>
</reference>
<name>A0A7C3VNH0_9CYAN</name>
<dbReference type="AlphaFoldDB" id="A0A7C3VNH0"/>
<comment type="caution">
    <text evidence="1">The sequence shown here is derived from an EMBL/GenBank/DDBJ whole genome shotgun (WGS) entry which is preliminary data.</text>
</comment>
<organism evidence="1">
    <name type="scientific">Planktothricoides sp. SpSt-374</name>
    <dbReference type="NCBI Taxonomy" id="2282167"/>
    <lineage>
        <taxon>Bacteria</taxon>
        <taxon>Bacillati</taxon>
        <taxon>Cyanobacteriota</taxon>
        <taxon>Cyanophyceae</taxon>
        <taxon>Oscillatoriophycideae</taxon>
        <taxon>Oscillatoriales</taxon>
        <taxon>Oscillatoriaceae</taxon>
        <taxon>Planktothricoides</taxon>
    </lineage>
</organism>
<proteinExistence type="predicted"/>
<dbReference type="EMBL" id="DSPX01000039">
    <property type="protein sequence ID" value="HGF99810.1"/>
    <property type="molecule type" value="Genomic_DNA"/>
</dbReference>
<protein>
    <submittedName>
        <fullName evidence="1">Uncharacterized protein</fullName>
    </submittedName>
</protein>
<evidence type="ECO:0000313" key="1">
    <source>
        <dbReference type="EMBL" id="HGF99810.1"/>
    </source>
</evidence>